<evidence type="ECO:0000256" key="3">
    <source>
        <dbReference type="ARBA" id="ARBA00016296"/>
    </source>
</evidence>
<dbReference type="Gene3D" id="3.40.50.300">
    <property type="entry name" value="P-loop containing nucleotide triphosphate hydrolases"/>
    <property type="match status" value="1"/>
</dbReference>
<dbReference type="InterPro" id="IPR008144">
    <property type="entry name" value="Guanylate_kin-like_dom"/>
</dbReference>
<dbReference type="EMBL" id="JAULSU010000004">
    <property type="protein sequence ID" value="KAK0620519.1"/>
    <property type="molecule type" value="Genomic_DNA"/>
</dbReference>
<comment type="similarity">
    <text evidence="1">Belongs to the guanylate kinase family.</text>
</comment>
<evidence type="ECO:0000256" key="4">
    <source>
        <dbReference type="ARBA" id="ARBA00022679"/>
    </source>
</evidence>
<evidence type="ECO:0000259" key="9">
    <source>
        <dbReference type="PROSITE" id="PS50052"/>
    </source>
</evidence>
<keyword evidence="6 10" id="KW-0418">Kinase</keyword>
<dbReference type="CDD" id="cd00071">
    <property type="entry name" value="GMPK"/>
    <property type="match status" value="1"/>
</dbReference>
<dbReference type="SMART" id="SM00072">
    <property type="entry name" value="GuKc"/>
    <property type="match status" value="1"/>
</dbReference>
<dbReference type="GO" id="GO:0005524">
    <property type="term" value="F:ATP binding"/>
    <property type="evidence" value="ECO:0007669"/>
    <property type="project" value="UniProtKB-KW"/>
</dbReference>
<protein>
    <recommendedName>
        <fullName evidence="3">Guanylate kinase</fullName>
        <ecNumber evidence="2">2.7.4.8</ecNumber>
    </recommendedName>
    <alternativeName>
        <fullName evidence="8">GMP kinase</fullName>
    </alternativeName>
</protein>
<accession>A0AA39WS07</accession>
<proteinExistence type="inferred from homology"/>
<dbReference type="PANTHER" id="PTHR23117:SF13">
    <property type="entry name" value="GUANYLATE KINASE"/>
    <property type="match status" value="1"/>
</dbReference>
<dbReference type="EC" id="2.7.4.8" evidence="2"/>
<dbReference type="PANTHER" id="PTHR23117">
    <property type="entry name" value="GUANYLATE KINASE-RELATED"/>
    <property type="match status" value="1"/>
</dbReference>
<keyword evidence="5" id="KW-0547">Nucleotide-binding</keyword>
<dbReference type="InterPro" id="IPR027417">
    <property type="entry name" value="P-loop_NTPase"/>
</dbReference>
<name>A0AA39WS07_9PEZI</name>
<evidence type="ECO:0000256" key="2">
    <source>
        <dbReference type="ARBA" id="ARBA00012961"/>
    </source>
</evidence>
<dbReference type="InterPro" id="IPR020590">
    <property type="entry name" value="Guanylate_kinase_CS"/>
</dbReference>
<evidence type="ECO:0000256" key="7">
    <source>
        <dbReference type="ARBA" id="ARBA00022840"/>
    </source>
</evidence>
<dbReference type="FunFam" id="3.30.63.10:FF:000002">
    <property type="entry name" value="Guanylate kinase 1"/>
    <property type="match status" value="1"/>
</dbReference>
<keyword evidence="4" id="KW-0808">Transferase</keyword>
<evidence type="ECO:0000256" key="8">
    <source>
        <dbReference type="ARBA" id="ARBA00030128"/>
    </source>
</evidence>
<dbReference type="GO" id="GO:0005829">
    <property type="term" value="C:cytosol"/>
    <property type="evidence" value="ECO:0007669"/>
    <property type="project" value="TreeGrafter"/>
</dbReference>
<dbReference type="SUPFAM" id="SSF52540">
    <property type="entry name" value="P-loop containing nucleoside triphosphate hydrolases"/>
    <property type="match status" value="1"/>
</dbReference>
<gene>
    <name evidence="10" type="ORF">B0T14DRAFT_521637</name>
</gene>
<dbReference type="AlphaFoldDB" id="A0AA39WS07"/>
<feature type="domain" description="Guanylate kinase-like" evidence="9">
    <location>
        <begin position="26"/>
        <end position="208"/>
    </location>
</feature>
<dbReference type="FunFam" id="3.40.50.300:FF:000776">
    <property type="entry name" value="Guanylate kinase 2"/>
    <property type="match status" value="1"/>
</dbReference>
<evidence type="ECO:0000256" key="5">
    <source>
        <dbReference type="ARBA" id="ARBA00022741"/>
    </source>
</evidence>
<keyword evidence="11" id="KW-1185">Reference proteome</keyword>
<evidence type="ECO:0000313" key="11">
    <source>
        <dbReference type="Proteomes" id="UP001175000"/>
    </source>
</evidence>
<dbReference type="PROSITE" id="PS00856">
    <property type="entry name" value="GUANYLATE_KINASE_1"/>
    <property type="match status" value="1"/>
</dbReference>
<reference evidence="10" key="1">
    <citation type="submission" date="2023-06" db="EMBL/GenBank/DDBJ databases">
        <title>Genome-scale phylogeny and comparative genomics of the fungal order Sordariales.</title>
        <authorList>
            <consortium name="Lawrence Berkeley National Laboratory"/>
            <person name="Hensen N."/>
            <person name="Bonometti L."/>
            <person name="Westerberg I."/>
            <person name="Brannstrom I.O."/>
            <person name="Guillou S."/>
            <person name="Cros-Aarteil S."/>
            <person name="Calhoun S."/>
            <person name="Haridas S."/>
            <person name="Kuo A."/>
            <person name="Mondo S."/>
            <person name="Pangilinan J."/>
            <person name="Riley R."/>
            <person name="Labutti K."/>
            <person name="Andreopoulos B."/>
            <person name="Lipzen A."/>
            <person name="Chen C."/>
            <person name="Yanf M."/>
            <person name="Daum C."/>
            <person name="Ng V."/>
            <person name="Clum A."/>
            <person name="Steindorff A."/>
            <person name="Ohm R."/>
            <person name="Martin F."/>
            <person name="Silar P."/>
            <person name="Natvig D."/>
            <person name="Lalanne C."/>
            <person name="Gautier V."/>
            <person name="Ament-Velasquez S.L."/>
            <person name="Kruys A."/>
            <person name="Hutchinson M.I."/>
            <person name="Powell A.J."/>
            <person name="Barry K."/>
            <person name="Miller A.N."/>
            <person name="Grigoriev I.V."/>
            <person name="Debuchy R."/>
            <person name="Gladieux P."/>
            <person name="Thoren M.H."/>
            <person name="Johannesson H."/>
        </authorList>
    </citation>
    <scope>NUCLEOTIDE SEQUENCE</scope>
    <source>
        <strain evidence="10">CBS 606.72</strain>
    </source>
</reference>
<dbReference type="Proteomes" id="UP001175000">
    <property type="component" value="Unassembled WGS sequence"/>
</dbReference>
<evidence type="ECO:0000256" key="6">
    <source>
        <dbReference type="ARBA" id="ARBA00022777"/>
    </source>
</evidence>
<dbReference type="PROSITE" id="PS50052">
    <property type="entry name" value="GUANYLATE_KINASE_2"/>
    <property type="match status" value="1"/>
</dbReference>
<evidence type="ECO:0000256" key="1">
    <source>
        <dbReference type="ARBA" id="ARBA00005790"/>
    </source>
</evidence>
<keyword evidence="7" id="KW-0067">ATP-binding</keyword>
<comment type="caution">
    <text evidence="10">The sequence shown here is derived from an EMBL/GenBank/DDBJ whole genome shotgun (WGS) entry which is preliminary data.</text>
</comment>
<sequence>MRSPTTTTLLRALHTAVKMPALPPQRKPIVISGPSGVGKGTLYNLLFERNPDTFVLSVSHTTRGPRPGEQDGEHYHFVTKDAFLALKEQGGFVESAQFGDNLYGTSKQTIEEQGAKGKIVVLDIEMEGVKQIKATGFPARYVFIAPPSEEVLEKRLRGRGTDKEESILKRLAQAKLELEFAKTPGVHDKIIVNNDLEEAYKELVDFVYAPEA</sequence>
<dbReference type="GO" id="GO:0004385">
    <property type="term" value="F:GMP kinase activity"/>
    <property type="evidence" value="ECO:0007669"/>
    <property type="project" value="UniProtKB-EC"/>
</dbReference>
<dbReference type="NCBIfam" id="TIGR03263">
    <property type="entry name" value="guanyl_kin"/>
    <property type="match status" value="1"/>
</dbReference>
<dbReference type="Pfam" id="PF00625">
    <property type="entry name" value="Guanylate_kin"/>
    <property type="match status" value="1"/>
</dbReference>
<organism evidence="10 11">
    <name type="scientific">Immersiella caudata</name>
    <dbReference type="NCBI Taxonomy" id="314043"/>
    <lineage>
        <taxon>Eukaryota</taxon>
        <taxon>Fungi</taxon>
        <taxon>Dikarya</taxon>
        <taxon>Ascomycota</taxon>
        <taxon>Pezizomycotina</taxon>
        <taxon>Sordariomycetes</taxon>
        <taxon>Sordariomycetidae</taxon>
        <taxon>Sordariales</taxon>
        <taxon>Lasiosphaeriaceae</taxon>
        <taxon>Immersiella</taxon>
    </lineage>
</organism>
<dbReference type="InterPro" id="IPR017665">
    <property type="entry name" value="Guanylate_kinase"/>
</dbReference>
<dbReference type="InterPro" id="IPR008145">
    <property type="entry name" value="GK/Ca_channel_bsu"/>
</dbReference>
<evidence type="ECO:0000313" key="10">
    <source>
        <dbReference type="EMBL" id="KAK0620519.1"/>
    </source>
</evidence>